<comment type="subcellular location">
    <subcellularLocation>
        <location evidence="1 13">Cytoplasm</location>
    </subcellularLocation>
</comment>
<comment type="subunit">
    <text evidence="3 13">Heterodimer of HisH and HisF.</text>
</comment>
<dbReference type="GO" id="GO:0000107">
    <property type="term" value="F:imidazoleglycerol-phosphate synthase activity"/>
    <property type="evidence" value="ECO:0007669"/>
    <property type="project" value="UniProtKB-UniRule"/>
</dbReference>
<evidence type="ECO:0000256" key="11">
    <source>
        <dbReference type="ARBA" id="ARBA00047838"/>
    </source>
</evidence>
<evidence type="ECO:0000256" key="10">
    <source>
        <dbReference type="ARBA" id="ARBA00025299"/>
    </source>
</evidence>
<dbReference type="PANTHER" id="PTHR42701:SF1">
    <property type="entry name" value="IMIDAZOLE GLYCEROL PHOSPHATE SYNTHASE SUBUNIT HISH"/>
    <property type="match status" value="1"/>
</dbReference>
<dbReference type="EC" id="3.5.1.2" evidence="13"/>
<dbReference type="InterPro" id="IPR010139">
    <property type="entry name" value="Imidazole-glycPsynth_HisH"/>
</dbReference>
<evidence type="ECO:0000256" key="3">
    <source>
        <dbReference type="ARBA" id="ARBA00011152"/>
    </source>
</evidence>
<evidence type="ECO:0000259" key="14">
    <source>
        <dbReference type="Pfam" id="PF00117"/>
    </source>
</evidence>
<proteinExistence type="inferred from homology"/>
<gene>
    <name evidence="13 15" type="primary">hisH</name>
</gene>
<evidence type="ECO:0000256" key="12">
    <source>
        <dbReference type="ARBA" id="ARBA00049534"/>
    </source>
</evidence>
<keyword evidence="8 13" id="KW-0368">Histidine biosynthesis</keyword>
<comment type="pathway">
    <text evidence="2 13">Amino-acid biosynthesis; L-histidine biosynthesis; L-histidine from 5-phospho-alpha-D-ribose 1-diphosphate: step 5/9.</text>
</comment>
<evidence type="ECO:0000256" key="2">
    <source>
        <dbReference type="ARBA" id="ARBA00005091"/>
    </source>
</evidence>
<dbReference type="NCBIfam" id="TIGR01855">
    <property type="entry name" value="IMP_synth_hisH"/>
    <property type="match status" value="1"/>
</dbReference>
<dbReference type="PROSITE" id="PS51273">
    <property type="entry name" value="GATASE_TYPE_1"/>
    <property type="match status" value="1"/>
</dbReference>
<dbReference type="GO" id="GO:0005737">
    <property type="term" value="C:cytoplasm"/>
    <property type="evidence" value="ECO:0007669"/>
    <property type="project" value="UniProtKB-SubCell"/>
</dbReference>
<comment type="function">
    <text evidence="10 13">IGPS catalyzes the conversion of PRFAR and glutamine to IGP, AICAR and glutamate. The HisH subunit catalyzes the hydrolysis of glutamine to glutamate and ammonia as part of the synthesis of IGP and AICAR. The resulting ammonia molecule is channeled to the active site of HisF.</text>
</comment>
<comment type="catalytic activity">
    <reaction evidence="12 13">
        <text>L-glutamine + H2O = L-glutamate + NH4(+)</text>
        <dbReference type="Rhea" id="RHEA:15889"/>
        <dbReference type="ChEBI" id="CHEBI:15377"/>
        <dbReference type="ChEBI" id="CHEBI:28938"/>
        <dbReference type="ChEBI" id="CHEBI:29985"/>
        <dbReference type="ChEBI" id="CHEBI:58359"/>
        <dbReference type="EC" id="3.5.1.2"/>
    </reaction>
</comment>
<dbReference type="InterPro" id="IPR017926">
    <property type="entry name" value="GATASE"/>
</dbReference>
<dbReference type="PIRSF" id="PIRSF000495">
    <property type="entry name" value="Amidotransf_hisH"/>
    <property type="match status" value="1"/>
</dbReference>
<comment type="catalytic activity">
    <reaction evidence="11 13">
        <text>5-[(5-phospho-1-deoxy-D-ribulos-1-ylimino)methylamino]-1-(5-phospho-beta-D-ribosyl)imidazole-4-carboxamide + L-glutamine = D-erythro-1-(imidazol-4-yl)glycerol 3-phosphate + 5-amino-1-(5-phospho-beta-D-ribosyl)imidazole-4-carboxamide + L-glutamate + H(+)</text>
        <dbReference type="Rhea" id="RHEA:24793"/>
        <dbReference type="ChEBI" id="CHEBI:15378"/>
        <dbReference type="ChEBI" id="CHEBI:29985"/>
        <dbReference type="ChEBI" id="CHEBI:58278"/>
        <dbReference type="ChEBI" id="CHEBI:58359"/>
        <dbReference type="ChEBI" id="CHEBI:58475"/>
        <dbReference type="ChEBI" id="CHEBI:58525"/>
        <dbReference type="EC" id="4.3.2.10"/>
    </reaction>
</comment>
<keyword evidence="4 13" id="KW-0963">Cytoplasm</keyword>
<feature type="active site" description="Nucleophile" evidence="13">
    <location>
        <position position="77"/>
    </location>
</feature>
<keyword evidence="15" id="KW-0808">Transferase</keyword>
<dbReference type="AlphaFoldDB" id="D2XN34"/>
<dbReference type="GO" id="GO:0016829">
    <property type="term" value="F:lyase activity"/>
    <property type="evidence" value="ECO:0007669"/>
    <property type="project" value="UniProtKB-KW"/>
</dbReference>
<dbReference type="GO" id="GO:0004359">
    <property type="term" value="F:glutaminase activity"/>
    <property type="evidence" value="ECO:0007669"/>
    <property type="project" value="UniProtKB-EC"/>
</dbReference>
<accession>D2XN34</accession>
<comment type="caution">
    <text evidence="13">Lacks conserved residue(s) required for the propagation of feature annotation.</text>
</comment>
<dbReference type="HAMAP" id="MF_00278">
    <property type="entry name" value="HisH"/>
    <property type="match status" value="1"/>
</dbReference>
<evidence type="ECO:0000256" key="7">
    <source>
        <dbReference type="ARBA" id="ARBA00022962"/>
    </source>
</evidence>
<evidence type="ECO:0000256" key="6">
    <source>
        <dbReference type="ARBA" id="ARBA00022801"/>
    </source>
</evidence>
<evidence type="ECO:0000256" key="4">
    <source>
        <dbReference type="ARBA" id="ARBA00022490"/>
    </source>
</evidence>
<dbReference type="MEROPS" id="C26.965"/>
<evidence type="ECO:0000256" key="5">
    <source>
        <dbReference type="ARBA" id="ARBA00022605"/>
    </source>
</evidence>
<reference evidence="15" key="1">
    <citation type="journal article" date="2010" name="Mol. Biol. Evol.">
        <title>Slip into something more functional: selection maintains ancient frameshifts in homopolymeric sequences.</title>
        <authorList>
            <person name="Wernegreen J.J."/>
            <person name="Kauppinen S.N."/>
            <person name="Degnan P.H."/>
        </authorList>
    </citation>
    <scope>NUCLEOTIDE SEQUENCE</scope>
</reference>
<keyword evidence="9 13" id="KW-0456">Lyase</keyword>
<evidence type="ECO:0000256" key="8">
    <source>
        <dbReference type="ARBA" id="ARBA00023102"/>
    </source>
</evidence>
<protein>
    <recommendedName>
        <fullName evidence="13">Imidazole glycerol phosphate synthase subunit HisH</fullName>
        <ecNumber evidence="13">4.3.2.10</ecNumber>
    </recommendedName>
    <alternativeName>
        <fullName evidence="13">IGP synthase glutaminase subunit</fullName>
        <ecNumber evidence="13">3.5.1.2</ecNumber>
    </alternativeName>
    <alternativeName>
        <fullName evidence="13">IGP synthase subunit HisH</fullName>
    </alternativeName>
    <alternativeName>
        <fullName evidence="13">ImGP synthase subunit HisH</fullName>
        <shortName evidence="13">IGPS subunit HisH</shortName>
    </alternativeName>
</protein>
<sequence>MKIIIINTNCSNLSSVKIMLNKLGCNTIITDDPDLIIQSDKILLPGVGTANTAMKQLKKKNLIQLIKKCTQPTLGICLGMQLFGSFSNENTHTNTLNIINVPVKHMYSPTLPIPHMGWNNITILKKHDLLNGINNNHYFYFAHSYCMELNYTTIAYTNYGQPFSSVIVYKNFFGVQFHPKKSSFSGEQLIKNFLEI</sequence>
<keyword evidence="6 13" id="KW-0378">Hydrolase</keyword>
<dbReference type="FunFam" id="3.40.50.880:FF:000009">
    <property type="entry name" value="Imidazole glycerol phosphate synthase subunit HisH"/>
    <property type="match status" value="1"/>
</dbReference>
<evidence type="ECO:0000256" key="13">
    <source>
        <dbReference type="HAMAP-Rule" id="MF_00278"/>
    </source>
</evidence>
<dbReference type="Pfam" id="PF00117">
    <property type="entry name" value="GATase"/>
    <property type="match status" value="1"/>
</dbReference>
<keyword evidence="15" id="KW-0328">Glycosyltransferase</keyword>
<evidence type="ECO:0000313" key="15">
    <source>
        <dbReference type="EMBL" id="ADA82643.1"/>
    </source>
</evidence>
<dbReference type="EC" id="4.3.2.10" evidence="13"/>
<dbReference type="Gene3D" id="3.40.50.880">
    <property type="match status" value="1"/>
</dbReference>
<dbReference type="UniPathway" id="UPA00031">
    <property type="reaction ID" value="UER00010"/>
</dbReference>
<dbReference type="SUPFAM" id="SSF52317">
    <property type="entry name" value="Class I glutamine amidotransferase-like"/>
    <property type="match status" value="1"/>
</dbReference>
<evidence type="ECO:0000256" key="1">
    <source>
        <dbReference type="ARBA" id="ARBA00004496"/>
    </source>
</evidence>
<dbReference type="PANTHER" id="PTHR42701">
    <property type="entry name" value="IMIDAZOLE GLYCEROL PHOSPHATE SYNTHASE SUBUNIT HISH"/>
    <property type="match status" value="1"/>
</dbReference>
<keyword evidence="5 13" id="KW-0028">Amino-acid biosynthesis</keyword>
<dbReference type="CDD" id="cd01748">
    <property type="entry name" value="GATase1_IGP_Synthase"/>
    <property type="match status" value="1"/>
</dbReference>
<dbReference type="GO" id="GO:0000105">
    <property type="term" value="P:L-histidine biosynthetic process"/>
    <property type="evidence" value="ECO:0007669"/>
    <property type="project" value="UniProtKB-UniRule"/>
</dbReference>
<name>D2XN34_BLOFL</name>
<feature type="domain" description="Glutamine amidotransferase" evidence="14">
    <location>
        <begin position="10"/>
        <end position="194"/>
    </location>
</feature>
<organism evidence="15">
    <name type="scientific">Blochmanniella floridana</name>
    <dbReference type="NCBI Taxonomy" id="203907"/>
    <lineage>
        <taxon>Bacteria</taxon>
        <taxon>Pseudomonadati</taxon>
        <taxon>Pseudomonadota</taxon>
        <taxon>Gammaproteobacteria</taxon>
        <taxon>Enterobacterales</taxon>
        <taxon>Enterobacteriaceae</taxon>
        <taxon>ant endosymbionts</taxon>
        <taxon>Candidatus Blochmanniella</taxon>
    </lineage>
</organism>
<keyword evidence="7 13" id="KW-0315">Glutamine amidotransferase</keyword>
<evidence type="ECO:0000256" key="9">
    <source>
        <dbReference type="ARBA" id="ARBA00023239"/>
    </source>
</evidence>
<dbReference type="InterPro" id="IPR029062">
    <property type="entry name" value="Class_I_gatase-like"/>
</dbReference>
<feature type="active site" evidence="13">
    <location>
        <position position="178"/>
    </location>
</feature>
<dbReference type="EMBL" id="GU214045">
    <property type="protein sequence ID" value="ADA82643.1"/>
    <property type="molecule type" value="Genomic_DNA"/>
</dbReference>